<feature type="compositionally biased region" description="Basic residues" evidence="7">
    <location>
        <begin position="732"/>
        <end position="741"/>
    </location>
</feature>
<dbReference type="PROSITE" id="PS00344">
    <property type="entry name" value="GATA_ZN_FINGER_1"/>
    <property type="match status" value="1"/>
</dbReference>
<feature type="region of interest" description="Disordered" evidence="7">
    <location>
        <begin position="691"/>
        <end position="741"/>
    </location>
</feature>
<dbReference type="HOGENOM" id="CLU_016009_0_0_1"/>
<dbReference type="AlphaFoldDB" id="A0A0C2SMJ3"/>
<dbReference type="Gene3D" id="3.30.50.10">
    <property type="entry name" value="Erythroid Transcription Factor GATA-1, subunit A"/>
    <property type="match status" value="1"/>
</dbReference>
<evidence type="ECO:0000313" key="10">
    <source>
        <dbReference type="Proteomes" id="UP000054549"/>
    </source>
</evidence>
<feature type="compositionally biased region" description="Basic and acidic residues" evidence="7">
    <location>
        <begin position="711"/>
        <end position="721"/>
    </location>
</feature>
<dbReference type="PANTHER" id="PTHR47172:SF24">
    <property type="entry name" value="GATA ZINC FINGER DOMAIN-CONTAINING PROTEIN 14-RELATED"/>
    <property type="match status" value="1"/>
</dbReference>
<keyword evidence="5" id="KW-0804">Transcription</keyword>
<dbReference type="EMBL" id="KN818249">
    <property type="protein sequence ID" value="KIL64460.1"/>
    <property type="molecule type" value="Genomic_DNA"/>
</dbReference>
<evidence type="ECO:0000256" key="3">
    <source>
        <dbReference type="ARBA" id="ARBA00022833"/>
    </source>
</evidence>
<dbReference type="GO" id="GO:0043565">
    <property type="term" value="F:sequence-specific DNA binding"/>
    <property type="evidence" value="ECO:0007669"/>
    <property type="project" value="InterPro"/>
</dbReference>
<feature type="region of interest" description="Disordered" evidence="7">
    <location>
        <begin position="458"/>
        <end position="505"/>
    </location>
</feature>
<feature type="compositionally biased region" description="Basic residues" evidence="7">
    <location>
        <begin position="541"/>
        <end position="556"/>
    </location>
</feature>
<evidence type="ECO:0000256" key="2">
    <source>
        <dbReference type="ARBA" id="ARBA00022771"/>
    </source>
</evidence>
<dbReference type="InParanoid" id="A0A0C2SMJ3"/>
<accession>A0A0C2SMJ3</accession>
<protein>
    <recommendedName>
        <fullName evidence="8">GATA-type domain-containing protein</fullName>
    </recommendedName>
</protein>
<feature type="compositionally biased region" description="Polar residues" evidence="7">
    <location>
        <begin position="693"/>
        <end position="707"/>
    </location>
</feature>
<evidence type="ECO:0000259" key="8">
    <source>
        <dbReference type="PROSITE" id="PS50114"/>
    </source>
</evidence>
<dbReference type="SMART" id="SM00401">
    <property type="entry name" value="ZnF_GATA"/>
    <property type="match status" value="1"/>
</dbReference>
<dbReference type="Pfam" id="PF00320">
    <property type="entry name" value="GATA"/>
    <property type="match status" value="1"/>
</dbReference>
<keyword evidence="10" id="KW-1185">Reference proteome</keyword>
<keyword evidence="2 6" id="KW-0863">Zinc-finger</keyword>
<evidence type="ECO:0000256" key="1">
    <source>
        <dbReference type="ARBA" id="ARBA00022723"/>
    </source>
</evidence>
<dbReference type="PANTHER" id="PTHR47172">
    <property type="entry name" value="OS01G0976800 PROTEIN"/>
    <property type="match status" value="1"/>
</dbReference>
<dbReference type="PROSITE" id="PS50114">
    <property type="entry name" value="GATA_ZN_FINGER_2"/>
    <property type="match status" value="1"/>
</dbReference>
<dbReference type="SUPFAM" id="SSF57716">
    <property type="entry name" value="Glucocorticoid receptor-like (DNA-binding domain)"/>
    <property type="match status" value="1"/>
</dbReference>
<dbReference type="CDD" id="cd00202">
    <property type="entry name" value="ZnF_GATA"/>
    <property type="match status" value="1"/>
</dbReference>
<dbReference type="Proteomes" id="UP000054549">
    <property type="component" value="Unassembled WGS sequence"/>
</dbReference>
<keyword evidence="1" id="KW-0479">Metal-binding</keyword>
<organism evidence="9 10">
    <name type="scientific">Amanita muscaria (strain Koide BX008)</name>
    <dbReference type="NCBI Taxonomy" id="946122"/>
    <lineage>
        <taxon>Eukaryota</taxon>
        <taxon>Fungi</taxon>
        <taxon>Dikarya</taxon>
        <taxon>Basidiomycota</taxon>
        <taxon>Agaricomycotina</taxon>
        <taxon>Agaricomycetes</taxon>
        <taxon>Agaricomycetidae</taxon>
        <taxon>Agaricales</taxon>
        <taxon>Pluteineae</taxon>
        <taxon>Amanitaceae</taxon>
        <taxon>Amanita</taxon>
    </lineage>
</organism>
<feature type="domain" description="GATA-type" evidence="8">
    <location>
        <begin position="506"/>
        <end position="537"/>
    </location>
</feature>
<dbReference type="Gene3D" id="3.30.450.20">
    <property type="entry name" value="PAS domain"/>
    <property type="match status" value="1"/>
</dbReference>
<dbReference type="OrthoDB" id="2162994at2759"/>
<gene>
    <name evidence="9" type="ORF">M378DRAFT_163226</name>
</gene>
<feature type="region of interest" description="Disordered" evidence="7">
    <location>
        <begin position="541"/>
        <end position="576"/>
    </location>
</feature>
<evidence type="ECO:0000313" key="9">
    <source>
        <dbReference type="EMBL" id="KIL64460.1"/>
    </source>
</evidence>
<dbReference type="InterPro" id="IPR013088">
    <property type="entry name" value="Znf_NHR/GATA"/>
</dbReference>
<evidence type="ECO:0000256" key="6">
    <source>
        <dbReference type="PROSITE-ProRule" id="PRU00094"/>
    </source>
</evidence>
<feature type="compositionally biased region" description="Polar residues" evidence="7">
    <location>
        <begin position="634"/>
        <end position="643"/>
    </location>
</feature>
<dbReference type="STRING" id="946122.A0A0C2SMJ3"/>
<sequence length="741" mass="81623">MRQTLPRADIRLPSPPFVSPFLALPLSVMSFLVNPRLHMQPESNPSSDQSYPDDHQPLPLPKLAQTHCYWALLNSTLDFIYLDPVLASHLEQQADLLINKSLLDFVHPDEHASAKQDIGGVVDRKTMHGSITRIRFSRLSRIRRILGYNGPSHAWSDSESAVLDHNYMAADIVTNWAAEGLVLCFIHAANDVHSGDHDVRKSNWGNWCATLDLNTRQVEHLYRALFMYIPRSNMSRVFQILSNTPERALLLSWPPEQEPGGPTGRDFAKLVETVEFGNSPSLNDAKTNCARRYRSIRPLPYIADAVESIFIPHGSVIFACHKIDSSPRNATTTMPQPYGTTTYHPQQQHYYEQQTNFSLPPIASSAPTAYSGSYAPQSQSLPAPYSTSRWSTQLAEGQNMYHNWDSTAHTALPPAGGNLRSGAYQSHLQQWQASPPPYVEATNDSQASFQRPVSAGYSYPAAGGGGQEHVISSDVVPPPRRRVSPGSTRDRYSTGRTGSNRPMGVLRCSSCKATQSPEWRKGPSGKKELCNACGLRYARSRAKKEGHNPGQRRRKEKTQGKAGPSTPPNPSSAYSTIRRRIREEPFSTPSAGSPSGSETYSHSGHAILSALTPSPSPPSNNVNFVHYSPGTGGRQSYSNTSPFYSVPSPLSNPPVLNTPHETGHLTPGQHVTQLPPLGQISAYASRMSPMLPATSSITHSPLTSTLPPASYERERDRDRDLPPTPVSAEPRQHRRSVMAHP</sequence>
<feature type="compositionally biased region" description="Low complexity" evidence="7">
    <location>
        <begin position="645"/>
        <end position="657"/>
    </location>
</feature>
<name>A0A0C2SMJ3_AMAMK</name>
<keyword evidence="4" id="KW-0805">Transcription regulation</keyword>
<dbReference type="InterPro" id="IPR000679">
    <property type="entry name" value="Znf_GATA"/>
</dbReference>
<evidence type="ECO:0000256" key="5">
    <source>
        <dbReference type="ARBA" id="ARBA00023163"/>
    </source>
</evidence>
<evidence type="ECO:0000256" key="4">
    <source>
        <dbReference type="ARBA" id="ARBA00023015"/>
    </source>
</evidence>
<evidence type="ECO:0000256" key="7">
    <source>
        <dbReference type="SAM" id="MobiDB-lite"/>
    </source>
</evidence>
<feature type="region of interest" description="Disordered" evidence="7">
    <location>
        <begin position="608"/>
        <end position="670"/>
    </location>
</feature>
<dbReference type="GO" id="GO:0006355">
    <property type="term" value="P:regulation of DNA-templated transcription"/>
    <property type="evidence" value="ECO:0007669"/>
    <property type="project" value="InterPro"/>
</dbReference>
<dbReference type="GO" id="GO:0008270">
    <property type="term" value="F:zinc ion binding"/>
    <property type="evidence" value="ECO:0007669"/>
    <property type="project" value="UniProtKB-KW"/>
</dbReference>
<reference evidence="9 10" key="1">
    <citation type="submission" date="2014-04" db="EMBL/GenBank/DDBJ databases">
        <title>Evolutionary Origins and Diversification of the Mycorrhizal Mutualists.</title>
        <authorList>
            <consortium name="DOE Joint Genome Institute"/>
            <consortium name="Mycorrhizal Genomics Consortium"/>
            <person name="Kohler A."/>
            <person name="Kuo A."/>
            <person name="Nagy L.G."/>
            <person name="Floudas D."/>
            <person name="Copeland A."/>
            <person name="Barry K.W."/>
            <person name="Cichocki N."/>
            <person name="Veneault-Fourrey C."/>
            <person name="LaButti K."/>
            <person name="Lindquist E.A."/>
            <person name="Lipzen A."/>
            <person name="Lundell T."/>
            <person name="Morin E."/>
            <person name="Murat C."/>
            <person name="Riley R."/>
            <person name="Ohm R."/>
            <person name="Sun H."/>
            <person name="Tunlid A."/>
            <person name="Henrissat B."/>
            <person name="Grigoriev I.V."/>
            <person name="Hibbett D.S."/>
            <person name="Martin F."/>
        </authorList>
    </citation>
    <scope>NUCLEOTIDE SEQUENCE [LARGE SCALE GENOMIC DNA]</scope>
    <source>
        <strain evidence="9 10">Koide BX008</strain>
    </source>
</reference>
<keyword evidence="3" id="KW-0862">Zinc</keyword>
<proteinExistence type="predicted"/>